<proteinExistence type="predicted"/>
<dbReference type="RefSeq" id="WP_311627612.1">
    <property type="nucleotide sequence ID" value="NZ_JAVRFE010000072.1"/>
</dbReference>
<evidence type="ECO:0000313" key="1">
    <source>
        <dbReference type="EMBL" id="MDT0460692.1"/>
    </source>
</evidence>
<sequence>MHTDFWSSGWAHVLPQHAAMMLCMVFGTAATRGLEGNLDEITREILGEELPGVFGNLGKNLSSPILWRDQEEIDDAESDEEREEIRTAAQAKEASLANALRAAGMSVPTTIRELGDTMVQLGIATTDNGSWDMPDPLPRPEEVLTLPDDVLARLKRLRQFEYTESADQAIVKHLVDDLDYPDELFTSVDRLVDITGEDIDQVRAALDHLVELGDVQLYRGEPRTVAVAKDLPAHARFYLVPDWDNFNEHRMTIRRGS</sequence>
<name>A0ABU2TIE3_9ACTN</name>
<keyword evidence="2" id="KW-1185">Reference proteome</keyword>
<organism evidence="1 2">
    <name type="scientific">Streptomyces mooreae</name>
    <dbReference type="NCBI Taxonomy" id="3075523"/>
    <lineage>
        <taxon>Bacteria</taxon>
        <taxon>Bacillati</taxon>
        <taxon>Actinomycetota</taxon>
        <taxon>Actinomycetes</taxon>
        <taxon>Kitasatosporales</taxon>
        <taxon>Streptomycetaceae</taxon>
        <taxon>Streptomyces</taxon>
    </lineage>
</organism>
<dbReference type="Pfam" id="PF19508">
    <property type="entry name" value="DUF6042"/>
    <property type="match status" value="1"/>
</dbReference>
<dbReference type="InterPro" id="IPR046105">
    <property type="entry name" value="DUF6042"/>
</dbReference>
<gene>
    <name evidence="1" type="ORF">RM550_34055</name>
</gene>
<reference evidence="1" key="1">
    <citation type="submission" date="2024-05" db="EMBL/GenBank/DDBJ databases">
        <title>30 novel species of actinomycetes from the DSMZ collection.</title>
        <authorList>
            <person name="Nouioui I."/>
        </authorList>
    </citation>
    <scope>NUCLEOTIDE SEQUENCE</scope>
    <source>
        <strain evidence="1">DSM 41527</strain>
    </source>
</reference>
<comment type="caution">
    <text evidence="1">The sequence shown here is derived from an EMBL/GenBank/DDBJ whole genome shotgun (WGS) entry which is preliminary data.</text>
</comment>
<dbReference type="Proteomes" id="UP001180551">
    <property type="component" value="Unassembled WGS sequence"/>
</dbReference>
<accession>A0ABU2TIE3</accession>
<dbReference type="EMBL" id="JAVRFE010000072">
    <property type="protein sequence ID" value="MDT0460692.1"/>
    <property type="molecule type" value="Genomic_DNA"/>
</dbReference>
<evidence type="ECO:0000313" key="2">
    <source>
        <dbReference type="Proteomes" id="UP001180551"/>
    </source>
</evidence>
<protein>
    <submittedName>
        <fullName evidence="1">DUF6042 family protein</fullName>
    </submittedName>
</protein>